<dbReference type="EMBL" id="JAGINW010000001">
    <property type="protein sequence ID" value="MBP2324731.1"/>
    <property type="molecule type" value="Genomic_DNA"/>
</dbReference>
<proteinExistence type="predicted"/>
<sequence length="171" mass="19059">MTSKGEKDMRHTGSVTLNVAASQVDLENWLFTLSDTEYQACARGHRAAGTFVQDGVRGTVNVEAIGGHLIVQHYQEVSAKPSYVEMLSERSRVYLFHLVPATIQVRWTMSVEARPAESSEFRCTVELTMSPLLRFLGAMSLLGVAIRSHTLEETKLFGDDIVRKIATTRRS</sequence>
<gene>
    <name evidence="1" type="ORF">JOF56_005116</name>
</gene>
<name>A0ABS4TLI1_9PSEU</name>
<organism evidence="1 2">
    <name type="scientific">Kibdelosporangium banguiense</name>
    <dbReference type="NCBI Taxonomy" id="1365924"/>
    <lineage>
        <taxon>Bacteria</taxon>
        <taxon>Bacillati</taxon>
        <taxon>Actinomycetota</taxon>
        <taxon>Actinomycetes</taxon>
        <taxon>Pseudonocardiales</taxon>
        <taxon>Pseudonocardiaceae</taxon>
        <taxon>Kibdelosporangium</taxon>
    </lineage>
</organism>
<accession>A0ABS4TLI1</accession>
<reference evidence="1 2" key="1">
    <citation type="submission" date="2021-03" db="EMBL/GenBank/DDBJ databases">
        <title>Sequencing the genomes of 1000 actinobacteria strains.</title>
        <authorList>
            <person name="Klenk H.-P."/>
        </authorList>
    </citation>
    <scope>NUCLEOTIDE SEQUENCE [LARGE SCALE GENOMIC DNA]</scope>
    <source>
        <strain evidence="1 2">DSM 46670</strain>
    </source>
</reference>
<protein>
    <recommendedName>
        <fullName evidence="3">Polyketide cyclase / dehydrase and lipid transport</fullName>
    </recommendedName>
</protein>
<evidence type="ECO:0000313" key="1">
    <source>
        <dbReference type="EMBL" id="MBP2324731.1"/>
    </source>
</evidence>
<dbReference type="RefSeq" id="WP_209642019.1">
    <property type="nucleotide sequence ID" value="NZ_JAGINW010000001.1"/>
</dbReference>
<evidence type="ECO:0000313" key="2">
    <source>
        <dbReference type="Proteomes" id="UP001519332"/>
    </source>
</evidence>
<evidence type="ECO:0008006" key="3">
    <source>
        <dbReference type="Google" id="ProtNLM"/>
    </source>
</evidence>
<comment type="caution">
    <text evidence="1">The sequence shown here is derived from an EMBL/GenBank/DDBJ whole genome shotgun (WGS) entry which is preliminary data.</text>
</comment>
<dbReference type="Proteomes" id="UP001519332">
    <property type="component" value="Unassembled WGS sequence"/>
</dbReference>
<keyword evidence="2" id="KW-1185">Reference proteome</keyword>